<comment type="subcellular location">
    <subcellularLocation>
        <location evidence="1">Cell inner membrane</location>
        <topology evidence="1">Single-pass membrane protein</topology>
        <orientation evidence="1">Periplasmic side</orientation>
    </subcellularLocation>
</comment>
<dbReference type="SUPFAM" id="SSF82185">
    <property type="entry name" value="Histone H3 K4-specific methyltransferase SET7/9 N-terminal domain"/>
    <property type="match status" value="1"/>
</dbReference>
<evidence type="ECO:0000256" key="9">
    <source>
        <dbReference type="ARBA" id="ARBA00023136"/>
    </source>
</evidence>
<dbReference type="Pfam" id="PF03544">
    <property type="entry name" value="TonB_C"/>
    <property type="match status" value="1"/>
</dbReference>
<feature type="signal peptide" evidence="10">
    <location>
        <begin position="1"/>
        <end position="20"/>
    </location>
</feature>
<dbReference type="InterPro" id="IPR037682">
    <property type="entry name" value="TonB_C"/>
</dbReference>
<evidence type="ECO:0000256" key="1">
    <source>
        <dbReference type="ARBA" id="ARBA00004383"/>
    </source>
</evidence>
<keyword evidence="13" id="KW-1185">Reference proteome</keyword>
<name>A0ABW5Y7S6_9SPHI</name>
<evidence type="ECO:0000256" key="7">
    <source>
        <dbReference type="ARBA" id="ARBA00022927"/>
    </source>
</evidence>
<accession>A0ABW5Y7S6</accession>
<gene>
    <name evidence="12" type="ORF">ACFS5N_01160</name>
</gene>
<keyword evidence="8" id="KW-1133">Transmembrane helix</keyword>
<keyword evidence="7" id="KW-0653">Protein transport</keyword>
<keyword evidence="4" id="KW-1003">Cell membrane</keyword>
<comment type="similarity">
    <text evidence="2">Belongs to the TonB family.</text>
</comment>
<dbReference type="InterPro" id="IPR051045">
    <property type="entry name" value="TonB-dependent_transducer"/>
</dbReference>
<keyword evidence="3" id="KW-0813">Transport</keyword>
<feature type="domain" description="TonB C-terminal" evidence="11">
    <location>
        <begin position="230"/>
        <end position="319"/>
    </location>
</feature>
<evidence type="ECO:0000313" key="12">
    <source>
        <dbReference type="EMBL" id="MFD2871054.1"/>
    </source>
</evidence>
<reference evidence="13" key="1">
    <citation type="journal article" date="2019" name="Int. J. Syst. Evol. Microbiol.">
        <title>The Global Catalogue of Microorganisms (GCM) 10K type strain sequencing project: providing services to taxonomists for standard genome sequencing and annotation.</title>
        <authorList>
            <consortium name="The Broad Institute Genomics Platform"/>
            <consortium name="The Broad Institute Genome Sequencing Center for Infectious Disease"/>
            <person name="Wu L."/>
            <person name="Ma J."/>
        </authorList>
    </citation>
    <scope>NUCLEOTIDE SEQUENCE [LARGE SCALE GENOMIC DNA]</scope>
    <source>
        <strain evidence="13">KCTC 22437</strain>
    </source>
</reference>
<evidence type="ECO:0000313" key="13">
    <source>
        <dbReference type="Proteomes" id="UP001597557"/>
    </source>
</evidence>
<dbReference type="RefSeq" id="WP_377181355.1">
    <property type="nucleotide sequence ID" value="NZ_JBHUPD010000001.1"/>
</dbReference>
<evidence type="ECO:0000256" key="5">
    <source>
        <dbReference type="ARBA" id="ARBA00022519"/>
    </source>
</evidence>
<dbReference type="Gene3D" id="2.20.110.10">
    <property type="entry name" value="Histone H3 K4-specific methyltransferase SET7/9 N-terminal domain"/>
    <property type="match status" value="1"/>
</dbReference>
<evidence type="ECO:0000256" key="6">
    <source>
        <dbReference type="ARBA" id="ARBA00022692"/>
    </source>
</evidence>
<keyword evidence="9" id="KW-0472">Membrane</keyword>
<dbReference type="PROSITE" id="PS52015">
    <property type="entry name" value="TONB_CTD"/>
    <property type="match status" value="1"/>
</dbReference>
<dbReference type="PANTHER" id="PTHR33446:SF2">
    <property type="entry name" value="PROTEIN TONB"/>
    <property type="match status" value="1"/>
</dbReference>
<dbReference type="PANTHER" id="PTHR33446">
    <property type="entry name" value="PROTEIN TONB-RELATED"/>
    <property type="match status" value="1"/>
</dbReference>
<dbReference type="Proteomes" id="UP001597557">
    <property type="component" value="Unassembled WGS sequence"/>
</dbReference>
<dbReference type="InterPro" id="IPR006260">
    <property type="entry name" value="TonB/TolA_C"/>
</dbReference>
<dbReference type="NCBIfam" id="TIGR01352">
    <property type="entry name" value="tonB_Cterm"/>
    <property type="match status" value="1"/>
</dbReference>
<evidence type="ECO:0000259" key="11">
    <source>
        <dbReference type="PROSITE" id="PS52015"/>
    </source>
</evidence>
<dbReference type="EMBL" id="JBHUPD010000001">
    <property type="protein sequence ID" value="MFD2871054.1"/>
    <property type="molecule type" value="Genomic_DNA"/>
</dbReference>
<dbReference type="SUPFAM" id="SSF74653">
    <property type="entry name" value="TolA/TonB C-terminal domain"/>
    <property type="match status" value="1"/>
</dbReference>
<evidence type="ECO:0000256" key="10">
    <source>
        <dbReference type="SAM" id="SignalP"/>
    </source>
</evidence>
<evidence type="ECO:0000256" key="3">
    <source>
        <dbReference type="ARBA" id="ARBA00022448"/>
    </source>
</evidence>
<keyword evidence="10" id="KW-0732">Signal</keyword>
<evidence type="ECO:0000256" key="8">
    <source>
        <dbReference type="ARBA" id="ARBA00022989"/>
    </source>
</evidence>
<dbReference type="Gene3D" id="3.30.1150.10">
    <property type="match status" value="1"/>
</dbReference>
<proteinExistence type="inferred from homology"/>
<sequence>MKSAVLTAALFCLLFSTAIAQKYYTTTLRKTNGQEVFTLDSADFISVISEPDSGSNLYNVKEFYKDKTPKLIGKSKNYKEIEYEGLVQTFYPSGKKHEMFNYVDGEKVGDSYEYYPNGKIYVHKKYTSDKKGSGELLLDCRDSTGAVLASGGEGKWRVYGNNFSYVFEEGTVKNGLRDGEWKGSNNDKTHNIAFVEQYAEGALKSGKATYADDGKTYDYTVRYIDAQYPGGLPAFSRYLENKVVYPPMLRSNRTQGRVIVQFSVLPDGSLDEEKIVQSPDVLFSNEAIKVVKSSPKWTPAYAFGKPTKATYTVPVNFSM</sequence>
<feature type="chain" id="PRO_5045576746" evidence="10">
    <location>
        <begin position="21"/>
        <end position="319"/>
    </location>
</feature>
<comment type="caution">
    <text evidence="12">The sequence shown here is derived from an EMBL/GenBank/DDBJ whole genome shotgun (WGS) entry which is preliminary data.</text>
</comment>
<keyword evidence="5" id="KW-0997">Cell inner membrane</keyword>
<organism evidence="12 13">
    <name type="scientific">Mucilaginibacter ximonensis</name>
    <dbReference type="NCBI Taxonomy" id="538021"/>
    <lineage>
        <taxon>Bacteria</taxon>
        <taxon>Pseudomonadati</taxon>
        <taxon>Bacteroidota</taxon>
        <taxon>Sphingobacteriia</taxon>
        <taxon>Sphingobacteriales</taxon>
        <taxon>Sphingobacteriaceae</taxon>
        <taxon>Mucilaginibacter</taxon>
    </lineage>
</organism>
<protein>
    <submittedName>
        <fullName evidence="12">TonB family protein</fullName>
    </submittedName>
</protein>
<evidence type="ECO:0000256" key="4">
    <source>
        <dbReference type="ARBA" id="ARBA00022475"/>
    </source>
</evidence>
<keyword evidence="6" id="KW-0812">Transmembrane</keyword>
<evidence type="ECO:0000256" key="2">
    <source>
        <dbReference type="ARBA" id="ARBA00006555"/>
    </source>
</evidence>